<dbReference type="AlphaFoldDB" id="T1F271"/>
<name>T1F271_HELRO</name>
<dbReference type="CTD" id="20202921"/>
<evidence type="ECO:0000256" key="1">
    <source>
        <dbReference type="SAM" id="MobiDB-lite"/>
    </source>
</evidence>
<dbReference type="EMBL" id="KB096134">
    <property type="protein sequence ID" value="ESO07933.1"/>
    <property type="molecule type" value="Genomic_DNA"/>
</dbReference>
<evidence type="ECO:0000313" key="3">
    <source>
        <dbReference type="EnsemblMetazoa" id="HelroP169639"/>
    </source>
</evidence>
<dbReference type="EMBL" id="AMQM01003334">
    <property type="status" value="NOT_ANNOTATED_CDS"/>
    <property type="molecule type" value="Genomic_DNA"/>
</dbReference>
<proteinExistence type="predicted"/>
<dbReference type="Proteomes" id="UP000015101">
    <property type="component" value="Unassembled WGS sequence"/>
</dbReference>
<reference evidence="3" key="3">
    <citation type="submission" date="2015-06" db="UniProtKB">
        <authorList>
            <consortium name="EnsemblMetazoa"/>
        </authorList>
    </citation>
    <scope>IDENTIFICATION</scope>
</reference>
<dbReference type="EnsemblMetazoa" id="HelroT169639">
    <property type="protein sequence ID" value="HelroP169639"/>
    <property type="gene ID" value="HelroG169639"/>
</dbReference>
<feature type="compositionally biased region" description="Basic and acidic residues" evidence="1">
    <location>
        <begin position="132"/>
        <end position="143"/>
    </location>
</feature>
<dbReference type="RefSeq" id="XP_009013722.1">
    <property type="nucleotide sequence ID" value="XM_009015474.1"/>
</dbReference>
<feature type="compositionally biased region" description="Low complexity" evidence="1">
    <location>
        <begin position="83"/>
        <end position="93"/>
    </location>
</feature>
<keyword evidence="4" id="KW-1185">Reference proteome</keyword>
<evidence type="ECO:0000313" key="4">
    <source>
        <dbReference type="Proteomes" id="UP000015101"/>
    </source>
</evidence>
<dbReference type="HOGENOM" id="CLU_1808279_0_0_1"/>
<organism evidence="3 4">
    <name type="scientific">Helobdella robusta</name>
    <name type="common">Californian leech</name>
    <dbReference type="NCBI Taxonomy" id="6412"/>
    <lineage>
        <taxon>Eukaryota</taxon>
        <taxon>Metazoa</taxon>
        <taxon>Spiralia</taxon>
        <taxon>Lophotrochozoa</taxon>
        <taxon>Annelida</taxon>
        <taxon>Clitellata</taxon>
        <taxon>Hirudinea</taxon>
        <taxon>Rhynchobdellida</taxon>
        <taxon>Glossiphoniidae</taxon>
        <taxon>Helobdella</taxon>
    </lineage>
</organism>
<protein>
    <submittedName>
        <fullName evidence="2 3">Uncharacterized protein</fullName>
    </submittedName>
</protein>
<reference evidence="2 4" key="2">
    <citation type="journal article" date="2013" name="Nature">
        <title>Insights into bilaterian evolution from three spiralian genomes.</title>
        <authorList>
            <person name="Simakov O."/>
            <person name="Marletaz F."/>
            <person name="Cho S.J."/>
            <person name="Edsinger-Gonzales E."/>
            <person name="Havlak P."/>
            <person name="Hellsten U."/>
            <person name="Kuo D.H."/>
            <person name="Larsson T."/>
            <person name="Lv J."/>
            <person name="Arendt D."/>
            <person name="Savage R."/>
            <person name="Osoegawa K."/>
            <person name="de Jong P."/>
            <person name="Grimwood J."/>
            <person name="Chapman J.A."/>
            <person name="Shapiro H."/>
            <person name="Aerts A."/>
            <person name="Otillar R.P."/>
            <person name="Terry A.Y."/>
            <person name="Boore J.L."/>
            <person name="Grigoriev I.V."/>
            <person name="Lindberg D.R."/>
            <person name="Seaver E.C."/>
            <person name="Weisblat D.A."/>
            <person name="Putnam N.H."/>
            <person name="Rokhsar D.S."/>
        </authorList>
    </citation>
    <scope>NUCLEOTIDE SEQUENCE</scope>
</reference>
<sequence>MTRMLLQTHPQLDILREEESTSLNNSAELTHLFGPELKSLNRSRASSDVIENAFAYLDHNHQRFKQQQQQHSSPPQQHPQPQQPQQQPQEPQQLLAVVKDRHRKNNVFSTMFSNYKSKKMMKKKTFASDNEQYPKIKSDLKSV</sequence>
<gene>
    <name evidence="3" type="primary">20202921</name>
    <name evidence="2" type="ORF">HELRODRAFT_169639</name>
</gene>
<accession>T1F271</accession>
<feature type="region of interest" description="Disordered" evidence="1">
    <location>
        <begin position="58"/>
        <end position="93"/>
    </location>
</feature>
<feature type="region of interest" description="Disordered" evidence="1">
    <location>
        <begin position="119"/>
        <end position="143"/>
    </location>
</feature>
<dbReference type="KEGG" id="hro:HELRODRAFT_169639"/>
<dbReference type="GeneID" id="20202921"/>
<feature type="compositionally biased region" description="Low complexity" evidence="1">
    <location>
        <begin position="66"/>
        <end position="75"/>
    </location>
</feature>
<evidence type="ECO:0000313" key="2">
    <source>
        <dbReference type="EMBL" id="ESO07933.1"/>
    </source>
</evidence>
<reference evidence="4" key="1">
    <citation type="submission" date="2012-12" db="EMBL/GenBank/DDBJ databases">
        <authorList>
            <person name="Hellsten U."/>
            <person name="Grimwood J."/>
            <person name="Chapman J.A."/>
            <person name="Shapiro H."/>
            <person name="Aerts A."/>
            <person name="Otillar R.P."/>
            <person name="Terry A.Y."/>
            <person name="Boore J.L."/>
            <person name="Simakov O."/>
            <person name="Marletaz F."/>
            <person name="Cho S.-J."/>
            <person name="Edsinger-Gonzales E."/>
            <person name="Havlak P."/>
            <person name="Kuo D.-H."/>
            <person name="Larsson T."/>
            <person name="Lv J."/>
            <person name="Arendt D."/>
            <person name="Savage R."/>
            <person name="Osoegawa K."/>
            <person name="de Jong P."/>
            <person name="Lindberg D.R."/>
            <person name="Seaver E.C."/>
            <person name="Weisblat D.A."/>
            <person name="Putnam N.H."/>
            <person name="Grigoriev I.V."/>
            <person name="Rokhsar D.S."/>
        </authorList>
    </citation>
    <scope>NUCLEOTIDE SEQUENCE</scope>
</reference>
<dbReference type="InParanoid" id="T1F271"/>